<feature type="coiled-coil region" evidence="1">
    <location>
        <begin position="1"/>
        <end position="35"/>
    </location>
</feature>
<dbReference type="Proteomes" id="UP000282028">
    <property type="component" value="Unassembled WGS sequence"/>
</dbReference>
<keyword evidence="1" id="KW-0175">Coiled coil</keyword>
<evidence type="ECO:0000313" key="3">
    <source>
        <dbReference type="Proteomes" id="UP000282028"/>
    </source>
</evidence>
<sequence length="170" mass="19675">MRDYDGEIAQLQLQIQEATTQIAHLEKEREEHAAQLKQRLTYLSSREILDLLEARQGRKGSMATIKRWADSGELGEVIDERQAFPLLVNKQGNKRFLYPREETLCFLYEKGFLVPRYEVLDRVKLKQGTCMVHALVTSVSRVDLCFFYQVQLEATGEVLSQITEDKLLLP</sequence>
<evidence type="ECO:0000256" key="1">
    <source>
        <dbReference type="SAM" id="Coils"/>
    </source>
</evidence>
<name>A0A3M8CCG3_9BACL</name>
<keyword evidence="3" id="KW-1185">Reference proteome</keyword>
<organism evidence="2 3">
    <name type="scientific">Brevibacillus invocatus</name>
    <dbReference type="NCBI Taxonomy" id="173959"/>
    <lineage>
        <taxon>Bacteria</taxon>
        <taxon>Bacillati</taxon>
        <taxon>Bacillota</taxon>
        <taxon>Bacilli</taxon>
        <taxon>Bacillales</taxon>
        <taxon>Paenibacillaceae</taxon>
        <taxon>Brevibacillus</taxon>
    </lineage>
</organism>
<reference evidence="2 3" key="1">
    <citation type="submission" date="2018-10" db="EMBL/GenBank/DDBJ databases">
        <title>Phylogenomics of Brevibacillus.</title>
        <authorList>
            <person name="Dunlap C."/>
        </authorList>
    </citation>
    <scope>NUCLEOTIDE SEQUENCE [LARGE SCALE GENOMIC DNA]</scope>
    <source>
        <strain evidence="2 3">JCM 12215</strain>
    </source>
</reference>
<gene>
    <name evidence="2" type="ORF">EDM52_12530</name>
</gene>
<accession>A0A3M8CCG3</accession>
<dbReference type="OrthoDB" id="2864841at2"/>
<evidence type="ECO:0000313" key="2">
    <source>
        <dbReference type="EMBL" id="RNB73406.1"/>
    </source>
</evidence>
<dbReference type="AlphaFoldDB" id="A0A3M8CCG3"/>
<protein>
    <submittedName>
        <fullName evidence="2">Uncharacterized protein</fullName>
    </submittedName>
</protein>
<dbReference type="EMBL" id="RHHR01000019">
    <property type="protein sequence ID" value="RNB73406.1"/>
    <property type="molecule type" value="Genomic_DNA"/>
</dbReference>
<comment type="caution">
    <text evidence="2">The sequence shown here is derived from an EMBL/GenBank/DDBJ whole genome shotgun (WGS) entry which is preliminary data.</text>
</comment>
<proteinExistence type="predicted"/>